<protein>
    <submittedName>
        <fullName evidence="1">Uncharacterized protein</fullName>
    </submittedName>
</protein>
<dbReference type="PATRIC" id="fig|1265822.4.peg.4167"/>
<gene>
    <name evidence="1" type="ORF">MCOL2_20368</name>
</gene>
<dbReference type="EMBL" id="AODM01000092">
    <property type="protein sequence ID" value="EUJ43863.1"/>
    <property type="molecule type" value="Genomic_DNA"/>
</dbReference>
<proteinExistence type="predicted"/>
<reference evidence="1 2" key="1">
    <citation type="submission" date="2012-12" db="EMBL/GenBank/DDBJ databases">
        <title>Novel taxa of Listeriaceae from agricultural environments in the United States.</title>
        <authorList>
            <person name="den Bakker H.C."/>
            <person name="Allred A."/>
            <person name="Warchocki S."/>
            <person name="Wright E.M."/>
            <person name="Burrell A."/>
            <person name="Nightingale K.K."/>
            <person name="Kephart D."/>
            <person name="Wiedmann M."/>
        </authorList>
    </citation>
    <scope>NUCLEOTIDE SEQUENCE [LARGE SCALE GENOMIC DNA]</scope>
    <source>
        <strain evidence="1 2">FSL S10-1203</strain>
    </source>
</reference>
<dbReference type="Proteomes" id="UP000019241">
    <property type="component" value="Unassembled WGS sequence"/>
</dbReference>
<evidence type="ECO:0000313" key="2">
    <source>
        <dbReference type="Proteomes" id="UP000019241"/>
    </source>
</evidence>
<dbReference type="AlphaFoldDB" id="W7DEZ7"/>
<organism evidence="1 2">
    <name type="scientific">Listeria fleischmannii FSL S10-1203</name>
    <dbReference type="NCBI Taxonomy" id="1265822"/>
    <lineage>
        <taxon>Bacteria</taxon>
        <taxon>Bacillati</taxon>
        <taxon>Bacillota</taxon>
        <taxon>Bacilli</taxon>
        <taxon>Bacillales</taxon>
        <taxon>Listeriaceae</taxon>
        <taxon>Listeria</taxon>
    </lineage>
</organism>
<accession>W7DEZ7</accession>
<name>W7DEZ7_9LIST</name>
<comment type="caution">
    <text evidence="1">The sequence shown here is derived from an EMBL/GenBank/DDBJ whole genome shotgun (WGS) entry which is preliminary data.</text>
</comment>
<evidence type="ECO:0000313" key="1">
    <source>
        <dbReference type="EMBL" id="EUJ43863.1"/>
    </source>
</evidence>
<sequence length="65" mass="7319">MKLDLKGLIEDRVLPGCDFEPARQKKTEELATMIEDIKDQQKSLETAKIVAGEKRAAYKKLADAE</sequence>